<accession>A0A1I7G826</accession>
<evidence type="ECO:0000313" key="5">
    <source>
        <dbReference type="Proteomes" id="UP000198817"/>
    </source>
</evidence>
<organism evidence="4 5">
    <name type="scientific">Eubacterium pyruvativorans</name>
    <dbReference type="NCBI Taxonomy" id="155865"/>
    <lineage>
        <taxon>Bacteria</taxon>
        <taxon>Bacillati</taxon>
        <taxon>Bacillota</taxon>
        <taxon>Clostridia</taxon>
        <taxon>Eubacteriales</taxon>
        <taxon>Eubacteriaceae</taxon>
        <taxon>Eubacterium</taxon>
    </lineage>
</organism>
<dbReference type="RefSeq" id="WP_090470521.1">
    <property type="nucleotide sequence ID" value="NZ_FOWF01000006.1"/>
</dbReference>
<dbReference type="Gene3D" id="3.40.630.40">
    <property type="entry name" value="Zn-dependent exopeptidases"/>
    <property type="match status" value="1"/>
</dbReference>
<dbReference type="GO" id="GO:0030288">
    <property type="term" value="C:outer membrane-bounded periplasmic space"/>
    <property type="evidence" value="ECO:0007669"/>
    <property type="project" value="TreeGrafter"/>
</dbReference>
<dbReference type="PANTHER" id="PTHR30404">
    <property type="entry name" value="N-ACETYLMURAMOYL-L-ALANINE AMIDASE"/>
    <property type="match status" value="1"/>
</dbReference>
<evidence type="ECO:0000256" key="1">
    <source>
        <dbReference type="ARBA" id="ARBA00022801"/>
    </source>
</evidence>
<keyword evidence="5" id="KW-1185">Reference proteome</keyword>
<name>A0A1I7G826_9FIRM</name>
<reference evidence="4 5" key="1">
    <citation type="submission" date="2016-10" db="EMBL/GenBank/DDBJ databases">
        <authorList>
            <person name="de Groot N.N."/>
        </authorList>
    </citation>
    <scope>NUCLEOTIDE SEQUENCE [LARGE SCALE GENOMIC DNA]</scope>
    <source>
        <strain evidence="4 5">KHGC13</strain>
    </source>
</reference>
<dbReference type="GO" id="GO:0009253">
    <property type="term" value="P:peptidoglycan catabolic process"/>
    <property type="evidence" value="ECO:0007669"/>
    <property type="project" value="InterPro"/>
</dbReference>
<feature type="region of interest" description="Disordered" evidence="2">
    <location>
        <begin position="191"/>
        <end position="211"/>
    </location>
</feature>
<dbReference type="InterPro" id="IPR002508">
    <property type="entry name" value="MurNAc-LAA_cat"/>
</dbReference>
<dbReference type="Proteomes" id="UP000198817">
    <property type="component" value="Unassembled WGS sequence"/>
</dbReference>
<dbReference type="SMART" id="SM00646">
    <property type="entry name" value="Ami_3"/>
    <property type="match status" value="1"/>
</dbReference>
<dbReference type="CDD" id="cd02696">
    <property type="entry name" value="MurNAc-LAA"/>
    <property type="match status" value="1"/>
</dbReference>
<dbReference type="AlphaFoldDB" id="A0A1I7G826"/>
<protein>
    <submittedName>
        <fullName evidence="4">N-acetylmuramoyl-L-alanine amidase</fullName>
    </submittedName>
</protein>
<dbReference type="PANTHER" id="PTHR30404:SF0">
    <property type="entry name" value="N-ACETYLMURAMOYL-L-ALANINE AMIDASE AMIC"/>
    <property type="match status" value="1"/>
</dbReference>
<dbReference type="OrthoDB" id="9772024at2"/>
<feature type="compositionally biased region" description="Basic and acidic residues" evidence="2">
    <location>
        <begin position="200"/>
        <end position="210"/>
    </location>
</feature>
<feature type="domain" description="MurNAc-LAA" evidence="3">
    <location>
        <begin position="134"/>
        <end position="248"/>
    </location>
</feature>
<evidence type="ECO:0000256" key="2">
    <source>
        <dbReference type="SAM" id="MobiDB-lite"/>
    </source>
</evidence>
<dbReference type="SUPFAM" id="SSF53187">
    <property type="entry name" value="Zn-dependent exopeptidases"/>
    <property type="match status" value="1"/>
</dbReference>
<proteinExistence type="predicted"/>
<sequence>MSHQYTDEEIIRVILEQRRQRRRKMMRRRRIAALLVLSLLILGGCGAFRALHHTGDSPDKTKNAAAAKTVKIRGTVFIDAGHGGSDPGAQALNRTEKDDTLRLALAVRSALKKRGLQAEMSRTDDTSVDRAKRGEIANRKGAKLFVSLHRNKASQGQGVEIWIPSDDPKDSRLLAENIMKELKSAGITEDRGIRTGTLPDPKDDYQENKTPDMPSCLIEFGFISDETDNRLFDEKLNTYGKALAKAIDHTYQSLYET</sequence>
<evidence type="ECO:0000313" key="4">
    <source>
        <dbReference type="EMBL" id="SFU44406.1"/>
    </source>
</evidence>
<dbReference type="STRING" id="155865.SAMN05216515_10633"/>
<gene>
    <name evidence="4" type="ORF">SAMN05216508_10532</name>
</gene>
<evidence type="ECO:0000259" key="3">
    <source>
        <dbReference type="SMART" id="SM00646"/>
    </source>
</evidence>
<keyword evidence="1" id="KW-0378">Hydrolase</keyword>
<dbReference type="GO" id="GO:0008745">
    <property type="term" value="F:N-acetylmuramoyl-L-alanine amidase activity"/>
    <property type="evidence" value="ECO:0007669"/>
    <property type="project" value="InterPro"/>
</dbReference>
<dbReference type="Pfam" id="PF01520">
    <property type="entry name" value="Amidase_3"/>
    <property type="match status" value="1"/>
</dbReference>
<dbReference type="EMBL" id="FPBT01000005">
    <property type="protein sequence ID" value="SFU44406.1"/>
    <property type="molecule type" value="Genomic_DNA"/>
</dbReference>
<dbReference type="InterPro" id="IPR050695">
    <property type="entry name" value="N-acetylmuramoyl_amidase_3"/>
</dbReference>